<accession>A0ABW2TN09</accession>
<proteinExistence type="predicted"/>
<protein>
    <submittedName>
        <fullName evidence="2">SCO2522 family protein</fullName>
    </submittedName>
</protein>
<comment type="caution">
    <text evidence="2">The sequence shown here is derived from an EMBL/GenBank/DDBJ whole genome shotgun (WGS) entry which is preliminary data.</text>
</comment>
<dbReference type="Proteomes" id="UP001596512">
    <property type="component" value="Unassembled WGS sequence"/>
</dbReference>
<sequence length="308" mass="33938">MTAADSVTYVETAATVRSLRLAHTSVEVGHLYMEELGDDDRVRAHFQRVRPWLAAVLADAEGTRVSTCVLLDDYTQRTSTARAAVDRLLRVADECGVRVDYLVRESGCDTTDDGVPVAELVYARLLPEPPPGTNGSRPPVQESGWLCNGERSDDIGSDQAMRAGAWQPPYEFGKRNHSVFLDVELVKTDPETGRKRWSCAFLSAVWQLLRMGMLRHHGEPVIAPTPWEDDAPGPRTGTTSRGSSNSAPTPRRSPPTARSRSSRATTSRSNTPSGSSSATWHWTRRRSTRWSPAARRRACWSRAAPPSA</sequence>
<feature type="compositionally biased region" description="Low complexity" evidence="1">
    <location>
        <begin position="233"/>
        <end position="281"/>
    </location>
</feature>
<feature type="compositionally biased region" description="Basic residues" evidence="1">
    <location>
        <begin position="282"/>
        <end position="299"/>
    </location>
</feature>
<feature type="region of interest" description="Disordered" evidence="1">
    <location>
        <begin position="222"/>
        <end position="308"/>
    </location>
</feature>
<keyword evidence="3" id="KW-1185">Reference proteome</keyword>
<evidence type="ECO:0000313" key="2">
    <source>
        <dbReference type="EMBL" id="MFC7614881.1"/>
    </source>
</evidence>
<dbReference type="NCBIfam" id="NF040566">
    <property type="entry name" value="SCO2522_fam"/>
    <property type="match status" value="1"/>
</dbReference>
<evidence type="ECO:0000256" key="1">
    <source>
        <dbReference type="SAM" id="MobiDB-lite"/>
    </source>
</evidence>
<evidence type="ECO:0000313" key="3">
    <source>
        <dbReference type="Proteomes" id="UP001596512"/>
    </source>
</evidence>
<name>A0ABW2TN09_9PSEU</name>
<organism evidence="2 3">
    <name type="scientific">Actinokineospora soli</name>
    <dbReference type="NCBI Taxonomy" id="1048753"/>
    <lineage>
        <taxon>Bacteria</taxon>
        <taxon>Bacillati</taxon>
        <taxon>Actinomycetota</taxon>
        <taxon>Actinomycetes</taxon>
        <taxon>Pseudonocardiales</taxon>
        <taxon>Pseudonocardiaceae</taxon>
        <taxon>Actinokineospora</taxon>
    </lineage>
</organism>
<reference evidence="3" key="1">
    <citation type="journal article" date="2019" name="Int. J. Syst. Evol. Microbiol.">
        <title>The Global Catalogue of Microorganisms (GCM) 10K type strain sequencing project: providing services to taxonomists for standard genome sequencing and annotation.</title>
        <authorList>
            <consortium name="The Broad Institute Genomics Platform"/>
            <consortium name="The Broad Institute Genome Sequencing Center for Infectious Disease"/>
            <person name="Wu L."/>
            <person name="Ma J."/>
        </authorList>
    </citation>
    <scope>NUCLEOTIDE SEQUENCE [LARGE SCALE GENOMIC DNA]</scope>
    <source>
        <strain evidence="3">JCM 17695</strain>
    </source>
</reference>
<dbReference type="EMBL" id="JBHTEY010000004">
    <property type="protein sequence ID" value="MFC7614881.1"/>
    <property type="molecule type" value="Genomic_DNA"/>
</dbReference>
<gene>
    <name evidence="2" type="ORF">ACFQV2_16520</name>
</gene>
<dbReference type="InterPro" id="IPR049747">
    <property type="entry name" value="SCO2522-like"/>
</dbReference>
<feature type="region of interest" description="Disordered" evidence="1">
    <location>
        <begin position="128"/>
        <end position="156"/>
    </location>
</feature>